<evidence type="ECO:0000313" key="2">
    <source>
        <dbReference type="Proteomes" id="UP000754750"/>
    </source>
</evidence>
<proteinExistence type="predicted"/>
<organism evidence="1 2">
    <name type="scientific">Faecalispora sporosphaeroides</name>
    <dbReference type="NCBI Taxonomy" id="1549"/>
    <lineage>
        <taxon>Bacteria</taxon>
        <taxon>Bacillati</taxon>
        <taxon>Bacillota</taxon>
        <taxon>Clostridia</taxon>
        <taxon>Eubacteriales</taxon>
        <taxon>Oscillospiraceae</taxon>
        <taxon>Faecalispora</taxon>
    </lineage>
</organism>
<dbReference type="RefSeq" id="WP_326840072.1">
    <property type="nucleotide sequence ID" value="NZ_SVNY01000002.1"/>
</dbReference>
<name>A0A928Q3F2_9FIRM</name>
<dbReference type="InterPro" id="IPR043740">
    <property type="entry name" value="DUF5685"/>
</dbReference>
<dbReference type="Pfam" id="PF18937">
    <property type="entry name" value="DUF5685"/>
    <property type="match status" value="1"/>
</dbReference>
<dbReference type="Proteomes" id="UP000754750">
    <property type="component" value="Unassembled WGS sequence"/>
</dbReference>
<reference evidence="1" key="1">
    <citation type="submission" date="2019-04" db="EMBL/GenBank/DDBJ databases">
        <title>Evolution of Biomass-Degrading Anaerobic Consortia Revealed by Metagenomics.</title>
        <authorList>
            <person name="Peng X."/>
        </authorList>
    </citation>
    <scope>NUCLEOTIDE SEQUENCE</scope>
    <source>
        <strain evidence="1">SIG551</strain>
    </source>
</reference>
<dbReference type="AlphaFoldDB" id="A0A928Q3F2"/>
<sequence>MFGYIKPQKSELLVREYEQYRGVYCSLCKQLGKSYGILSRFTLSYDCTFLAMLMMARSERPCKMSQGRCTFNPTKKCPFCEGESPELALASALSVIMTYYKLSDDLKDPGLKSRLRAMLLFPLSLRAHKKAARDYPGLEQAVAEAMQLQEQTEQQESPPLDACAEPTAKMLSAVFAQLAGQGTPEFRILEQFGYFLGRWVYLMDAADDIPKDLKQNAFNPFIRDYGLTAESTQEQLQKAADRCNQVLNMTVSQAIAAFRLLDLGQFAPILNNIVCLGLPQMQKEFMLKMEKGKSNVGSV</sequence>
<comment type="caution">
    <text evidence="1">The sequence shown here is derived from an EMBL/GenBank/DDBJ whole genome shotgun (WGS) entry which is preliminary data.</text>
</comment>
<accession>A0A928Q3F2</accession>
<protein>
    <submittedName>
        <fullName evidence="1">Uncharacterized protein</fullName>
    </submittedName>
</protein>
<dbReference type="EMBL" id="SVNY01000002">
    <property type="protein sequence ID" value="MBE6832846.1"/>
    <property type="molecule type" value="Genomic_DNA"/>
</dbReference>
<gene>
    <name evidence="1" type="ORF">E7512_04570</name>
</gene>
<evidence type="ECO:0000313" key="1">
    <source>
        <dbReference type="EMBL" id="MBE6832846.1"/>
    </source>
</evidence>